<evidence type="ECO:0000256" key="10">
    <source>
        <dbReference type="PIRSR" id="PIRSR000362-2"/>
    </source>
</evidence>
<evidence type="ECO:0000256" key="4">
    <source>
        <dbReference type="ARBA" id="ARBA00022827"/>
    </source>
</evidence>
<feature type="binding site" evidence="9">
    <location>
        <position position="376"/>
    </location>
    <ligand>
        <name>FAD</name>
        <dbReference type="ChEBI" id="CHEBI:57692"/>
    </ligand>
</feature>
<evidence type="ECO:0000313" key="13">
    <source>
        <dbReference type="Proteomes" id="UP000799291"/>
    </source>
</evidence>
<evidence type="ECO:0000313" key="12">
    <source>
        <dbReference type="EMBL" id="KAF2684028.1"/>
    </source>
</evidence>
<keyword evidence="4 8" id="KW-0274">FAD</keyword>
<sequence>MKSLRLAIIGSGPAGFYTAHRLMKKVPEAVVDMYERLPVPYGLVRFGVAPDHPEVKNCEDTFEEVAASPRFNYIGNVRVGHDIELAKMTPHYDAILFSYGASEDRQLGIPGEDRLGVYSAREFVGWYNGLPEFQHLEPDLQTGDQAVIVGQGNVALDVARILLTPVDDLRKTDISGHALESLSRNKIRFVKIVGRRGPLQASFTVKEARELMHIPSVAFEPIDRSLYPPDTTKLPRIQKRIAQVLVNGTKWTTEESPKSWALSFLKAPKSMDANGPSDLLTSVTFTNQAFAPGTDTLSKSASVVPTEETTVYPASLAFRSVGYKSTTLPGLSDIGVPFNTKLGIIPNDLEGRVLSTPDGYSAEAYKYVPGLYCAGWVKRGPTGVIASTMADAFTSADAIAQDWEGNREFLNSDGKKGENKSTGLGWDGIKDEVLERAIRPVSWQDWKRIDQAERSRGKELGKEREKFADIEGMLRVLDG</sequence>
<comment type="subcellular location">
    <subcellularLocation>
        <location evidence="8">Mitochondrion</location>
    </subcellularLocation>
</comment>
<evidence type="ECO:0000256" key="5">
    <source>
        <dbReference type="ARBA" id="ARBA00022857"/>
    </source>
</evidence>
<keyword evidence="13" id="KW-1185">Reference proteome</keyword>
<feature type="binding site" evidence="9">
    <location>
        <position position="14"/>
    </location>
    <ligand>
        <name>FAD</name>
        <dbReference type="ChEBI" id="CHEBI:57692"/>
    </ligand>
</feature>
<dbReference type="InterPro" id="IPR055275">
    <property type="entry name" value="Ferredox_Rdtase"/>
</dbReference>
<dbReference type="InterPro" id="IPR036188">
    <property type="entry name" value="FAD/NAD-bd_sf"/>
</dbReference>
<feature type="binding site" evidence="9">
    <location>
        <begin position="383"/>
        <end position="385"/>
    </location>
    <ligand>
        <name>FAD</name>
        <dbReference type="ChEBI" id="CHEBI:57692"/>
    </ligand>
</feature>
<dbReference type="Gene3D" id="3.50.50.60">
    <property type="entry name" value="FAD/NAD(P)-binding domain"/>
    <property type="match status" value="1"/>
</dbReference>
<feature type="binding site" evidence="10">
    <location>
        <position position="207"/>
    </location>
    <ligand>
        <name>NADP(+)</name>
        <dbReference type="ChEBI" id="CHEBI:58349"/>
    </ligand>
</feature>
<name>A0A6G1J0W1_9PLEO</name>
<keyword evidence="6 8" id="KW-0560">Oxidoreductase</keyword>
<dbReference type="AlphaFoldDB" id="A0A6G1J0W1"/>
<evidence type="ECO:0000259" key="11">
    <source>
        <dbReference type="Pfam" id="PF07992"/>
    </source>
</evidence>
<evidence type="ECO:0000256" key="3">
    <source>
        <dbReference type="ARBA" id="ARBA00022630"/>
    </source>
</evidence>
<keyword evidence="5 8" id="KW-0521">NADP</keyword>
<keyword evidence="3 8" id="KW-0285">Flavoprotein</keyword>
<comment type="catalytic activity">
    <reaction evidence="7 8">
        <text>2 reduced [adrenodoxin] + NADP(+) + H(+) = 2 oxidized [adrenodoxin] + NADPH</text>
        <dbReference type="Rhea" id="RHEA:42312"/>
        <dbReference type="Rhea" id="RHEA-COMP:9998"/>
        <dbReference type="Rhea" id="RHEA-COMP:9999"/>
        <dbReference type="ChEBI" id="CHEBI:15378"/>
        <dbReference type="ChEBI" id="CHEBI:33737"/>
        <dbReference type="ChEBI" id="CHEBI:33738"/>
        <dbReference type="ChEBI" id="CHEBI:57783"/>
        <dbReference type="ChEBI" id="CHEBI:58349"/>
        <dbReference type="EC" id="1.18.1.6"/>
    </reaction>
</comment>
<dbReference type="SUPFAM" id="SSF51971">
    <property type="entry name" value="Nucleotide-binding domain"/>
    <property type="match status" value="1"/>
</dbReference>
<evidence type="ECO:0000256" key="9">
    <source>
        <dbReference type="PIRSR" id="PIRSR000362-1"/>
    </source>
</evidence>
<feature type="domain" description="FAD/NAD(P)-binding" evidence="11">
    <location>
        <begin position="5"/>
        <end position="162"/>
    </location>
</feature>
<dbReference type="OrthoDB" id="333024at2759"/>
<keyword evidence="8" id="KW-0496">Mitochondrion</keyword>
<evidence type="ECO:0000256" key="2">
    <source>
        <dbReference type="ARBA" id="ARBA00008312"/>
    </source>
</evidence>
<dbReference type="Gene3D" id="3.40.50.720">
    <property type="entry name" value="NAD(P)-binding Rossmann-like Domain"/>
    <property type="match status" value="1"/>
</dbReference>
<dbReference type="PANTHER" id="PTHR48467:SF1">
    <property type="entry name" value="GLUTAMATE SYNTHASE 1 [NADH], CHLOROPLASTIC-LIKE"/>
    <property type="match status" value="1"/>
</dbReference>
<accession>A0A6G1J0W1</accession>
<organism evidence="12 13">
    <name type="scientific">Lentithecium fluviatile CBS 122367</name>
    <dbReference type="NCBI Taxonomy" id="1168545"/>
    <lineage>
        <taxon>Eukaryota</taxon>
        <taxon>Fungi</taxon>
        <taxon>Dikarya</taxon>
        <taxon>Ascomycota</taxon>
        <taxon>Pezizomycotina</taxon>
        <taxon>Dothideomycetes</taxon>
        <taxon>Pleosporomycetidae</taxon>
        <taxon>Pleosporales</taxon>
        <taxon>Massarineae</taxon>
        <taxon>Lentitheciaceae</taxon>
        <taxon>Lentithecium</taxon>
    </lineage>
</organism>
<feature type="binding site" evidence="10">
    <location>
        <begin position="151"/>
        <end position="154"/>
    </location>
    <ligand>
        <name>NADP(+)</name>
        <dbReference type="ChEBI" id="CHEBI:58349"/>
    </ligand>
</feature>
<dbReference type="Proteomes" id="UP000799291">
    <property type="component" value="Unassembled WGS sequence"/>
</dbReference>
<dbReference type="GO" id="GO:0005739">
    <property type="term" value="C:mitochondrion"/>
    <property type="evidence" value="ECO:0007669"/>
    <property type="project" value="UniProtKB-SubCell"/>
</dbReference>
<feature type="binding site" evidence="10">
    <location>
        <position position="383"/>
    </location>
    <ligand>
        <name>NADP(+)</name>
        <dbReference type="ChEBI" id="CHEBI:58349"/>
    </ligand>
</feature>
<evidence type="ECO:0000256" key="7">
    <source>
        <dbReference type="ARBA" id="ARBA00048933"/>
    </source>
</evidence>
<gene>
    <name evidence="12" type="ORF">K458DRAFT_443046</name>
</gene>
<proteinExistence type="inferred from homology"/>
<evidence type="ECO:0000256" key="8">
    <source>
        <dbReference type="PIRNR" id="PIRNR000362"/>
    </source>
</evidence>
<dbReference type="EMBL" id="MU005582">
    <property type="protein sequence ID" value="KAF2684028.1"/>
    <property type="molecule type" value="Genomic_DNA"/>
</dbReference>
<reference evidence="12" key="1">
    <citation type="journal article" date="2020" name="Stud. Mycol.">
        <title>101 Dothideomycetes genomes: a test case for predicting lifestyles and emergence of pathogens.</title>
        <authorList>
            <person name="Haridas S."/>
            <person name="Albert R."/>
            <person name="Binder M."/>
            <person name="Bloem J."/>
            <person name="Labutti K."/>
            <person name="Salamov A."/>
            <person name="Andreopoulos B."/>
            <person name="Baker S."/>
            <person name="Barry K."/>
            <person name="Bills G."/>
            <person name="Bluhm B."/>
            <person name="Cannon C."/>
            <person name="Castanera R."/>
            <person name="Culley D."/>
            <person name="Daum C."/>
            <person name="Ezra D."/>
            <person name="Gonzalez J."/>
            <person name="Henrissat B."/>
            <person name="Kuo A."/>
            <person name="Liang C."/>
            <person name="Lipzen A."/>
            <person name="Lutzoni F."/>
            <person name="Magnuson J."/>
            <person name="Mondo S."/>
            <person name="Nolan M."/>
            <person name="Ohm R."/>
            <person name="Pangilinan J."/>
            <person name="Park H.-J."/>
            <person name="Ramirez L."/>
            <person name="Alfaro M."/>
            <person name="Sun H."/>
            <person name="Tritt A."/>
            <person name="Yoshinaga Y."/>
            <person name="Zwiers L.-H."/>
            <person name="Turgeon B."/>
            <person name="Goodwin S."/>
            <person name="Spatafora J."/>
            <person name="Crous P."/>
            <person name="Grigoriev I."/>
        </authorList>
    </citation>
    <scope>NUCLEOTIDE SEQUENCE</scope>
    <source>
        <strain evidence="12">CBS 122367</strain>
    </source>
</reference>
<dbReference type="PRINTS" id="PR00419">
    <property type="entry name" value="ADXRDTASE"/>
</dbReference>
<comment type="cofactor">
    <cofactor evidence="1 8 9">
        <name>FAD</name>
        <dbReference type="ChEBI" id="CHEBI:57692"/>
    </cofactor>
</comment>
<feature type="binding site" evidence="9">
    <location>
        <position position="79"/>
    </location>
    <ligand>
        <name>FAD</name>
        <dbReference type="ChEBI" id="CHEBI:57692"/>
    </ligand>
</feature>
<dbReference type="Pfam" id="PF07992">
    <property type="entry name" value="Pyr_redox_2"/>
    <property type="match status" value="1"/>
</dbReference>
<dbReference type="EC" id="1.18.1.6" evidence="8"/>
<dbReference type="GO" id="GO:0016491">
    <property type="term" value="F:oxidoreductase activity"/>
    <property type="evidence" value="ECO:0007669"/>
    <property type="project" value="UniProtKB-KW"/>
</dbReference>
<evidence type="ECO:0000256" key="6">
    <source>
        <dbReference type="ARBA" id="ARBA00023002"/>
    </source>
</evidence>
<comment type="similarity">
    <text evidence="2 8">Belongs to the ferredoxin--NADP reductase type 1 family.</text>
</comment>
<dbReference type="InterPro" id="IPR023753">
    <property type="entry name" value="FAD/NAD-binding_dom"/>
</dbReference>
<feature type="binding site" evidence="9">
    <location>
        <position position="43"/>
    </location>
    <ligand>
        <name>FAD</name>
        <dbReference type="ChEBI" id="CHEBI:57692"/>
    </ligand>
</feature>
<dbReference type="InterPro" id="IPR021163">
    <property type="entry name" value="Ferredox_Rdtase_adrenod"/>
</dbReference>
<evidence type="ECO:0000256" key="1">
    <source>
        <dbReference type="ARBA" id="ARBA00001974"/>
    </source>
</evidence>
<dbReference type="PANTHER" id="PTHR48467">
    <property type="entry name" value="GLUTAMATE SYNTHASE 1 [NADH], CHLOROPLASTIC-LIKE"/>
    <property type="match status" value="1"/>
</dbReference>
<protein>
    <recommendedName>
        <fullName evidence="8">NADPH:adrenodoxin oxidoreductase, mitochondrial</fullName>
        <ecNumber evidence="8">1.18.1.6</ecNumber>
    </recommendedName>
</protein>
<feature type="binding site" evidence="10">
    <location>
        <begin position="195"/>
        <end position="196"/>
    </location>
    <ligand>
        <name>NADP(+)</name>
        <dbReference type="ChEBI" id="CHEBI:58349"/>
    </ligand>
</feature>
<feature type="binding site" evidence="9">
    <location>
        <position position="35"/>
    </location>
    <ligand>
        <name>FAD</name>
        <dbReference type="ChEBI" id="CHEBI:57692"/>
    </ligand>
</feature>
<dbReference type="PIRSF" id="PIRSF000362">
    <property type="entry name" value="FNR"/>
    <property type="match status" value="1"/>
</dbReference>